<dbReference type="InParanoid" id="A0A804MLP3"/>
<sequence length="250" mass="25742">MFLSRQALGGHKRLHYKGGDGVGAKEDQQGSRSRAAGLHPADPSPSTARAASRPGIPCLPRRRAPCSPRHAAVRASSRQGRAPAGPDTPPAAAPAGPSSRRVRKPPSLGRTPGSSPARAARCPALWPDRRSCNRRARKPPKADLADPARPAASGPRPDATPRLLPLLPPDRAPAPSPPAAGAARGLSPSAPAPPDPPRLASSPSPSAGVQPTSSPCSRRPLVPSRPSVCREHSPLRPPLHLPSDAVGPNS</sequence>
<accession>A0A804MLP3</accession>
<name>A0A804MLP3_MAIZE</name>
<feature type="compositionally biased region" description="Low complexity" evidence="1">
    <location>
        <begin position="155"/>
        <end position="165"/>
    </location>
</feature>
<evidence type="ECO:0000256" key="1">
    <source>
        <dbReference type="SAM" id="MobiDB-lite"/>
    </source>
</evidence>
<keyword evidence="3" id="KW-1185">Reference proteome</keyword>
<organism evidence="2 3">
    <name type="scientific">Zea mays</name>
    <name type="common">Maize</name>
    <dbReference type="NCBI Taxonomy" id="4577"/>
    <lineage>
        <taxon>Eukaryota</taxon>
        <taxon>Viridiplantae</taxon>
        <taxon>Streptophyta</taxon>
        <taxon>Embryophyta</taxon>
        <taxon>Tracheophyta</taxon>
        <taxon>Spermatophyta</taxon>
        <taxon>Magnoliopsida</taxon>
        <taxon>Liliopsida</taxon>
        <taxon>Poales</taxon>
        <taxon>Poaceae</taxon>
        <taxon>PACMAD clade</taxon>
        <taxon>Panicoideae</taxon>
        <taxon>Andropogonodae</taxon>
        <taxon>Andropogoneae</taxon>
        <taxon>Tripsacinae</taxon>
        <taxon>Zea</taxon>
    </lineage>
</organism>
<dbReference type="Gramene" id="Zm00001eb095720_T001">
    <property type="protein sequence ID" value="Zm00001eb095720_P001"/>
    <property type="gene ID" value="Zm00001eb095720"/>
</dbReference>
<reference evidence="2" key="3">
    <citation type="submission" date="2021-05" db="UniProtKB">
        <authorList>
            <consortium name="EnsemblPlants"/>
        </authorList>
    </citation>
    <scope>IDENTIFICATION</scope>
    <source>
        <strain evidence="2">cv. B73</strain>
    </source>
</reference>
<protein>
    <submittedName>
        <fullName evidence="2">Uncharacterized protein</fullName>
    </submittedName>
</protein>
<dbReference type="Proteomes" id="UP000007305">
    <property type="component" value="Chromosome 2"/>
</dbReference>
<evidence type="ECO:0000313" key="3">
    <source>
        <dbReference type="Proteomes" id="UP000007305"/>
    </source>
</evidence>
<reference evidence="3" key="1">
    <citation type="submission" date="2015-12" db="EMBL/GenBank/DDBJ databases">
        <title>Update maize B73 reference genome by single molecule sequencing technologies.</title>
        <authorList>
            <consortium name="Maize Genome Sequencing Project"/>
            <person name="Ware D."/>
        </authorList>
    </citation>
    <scope>NUCLEOTIDE SEQUENCE [LARGE SCALE GENOMIC DNA]</scope>
    <source>
        <strain evidence="3">cv. B73</strain>
    </source>
</reference>
<evidence type="ECO:0000313" key="2">
    <source>
        <dbReference type="EnsemblPlants" id="Zm00001eb095720_P001"/>
    </source>
</evidence>
<proteinExistence type="predicted"/>
<feature type="compositionally biased region" description="Low complexity" evidence="1">
    <location>
        <begin position="179"/>
        <end position="189"/>
    </location>
</feature>
<feature type="compositionally biased region" description="Low complexity" evidence="1">
    <location>
        <begin position="198"/>
        <end position="207"/>
    </location>
</feature>
<dbReference type="AlphaFoldDB" id="A0A804MLP3"/>
<dbReference type="EnsemblPlants" id="Zm00001eb095720_T001">
    <property type="protein sequence ID" value="Zm00001eb095720_P001"/>
    <property type="gene ID" value="Zm00001eb095720"/>
</dbReference>
<feature type="compositionally biased region" description="Pro residues" evidence="1">
    <location>
        <begin position="166"/>
        <end position="178"/>
    </location>
</feature>
<feature type="region of interest" description="Disordered" evidence="1">
    <location>
        <begin position="1"/>
        <end position="250"/>
    </location>
</feature>
<reference evidence="2" key="2">
    <citation type="submission" date="2019-07" db="EMBL/GenBank/DDBJ databases">
        <authorList>
            <person name="Seetharam A."/>
            <person name="Woodhouse M."/>
            <person name="Cannon E."/>
        </authorList>
    </citation>
    <scope>NUCLEOTIDE SEQUENCE [LARGE SCALE GENOMIC DNA]</scope>
    <source>
        <strain evidence="2">cv. B73</strain>
    </source>
</reference>